<evidence type="ECO:0000313" key="2">
    <source>
        <dbReference type="Proteomes" id="UP000278627"/>
    </source>
</evidence>
<protein>
    <submittedName>
        <fullName evidence="1 3">Uncharacterized protein</fullName>
    </submittedName>
</protein>
<proteinExistence type="predicted"/>
<dbReference type="EMBL" id="UZAD01007591">
    <property type="protein sequence ID" value="VDN88312.1"/>
    <property type="molecule type" value="Genomic_DNA"/>
</dbReference>
<dbReference type="AlphaFoldDB" id="A0A0N4TG26"/>
<reference evidence="1 2" key="2">
    <citation type="submission" date="2018-11" db="EMBL/GenBank/DDBJ databases">
        <authorList>
            <consortium name="Pathogen Informatics"/>
        </authorList>
    </citation>
    <scope>NUCLEOTIDE SEQUENCE [LARGE SCALE GENOMIC DNA]</scope>
</reference>
<reference evidence="3" key="1">
    <citation type="submission" date="2017-02" db="UniProtKB">
        <authorList>
            <consortium name="WormBaseParasite"/>
        </authorList>
    </citation>
    <scope>IDENTIFICATION</scope>
</reference>
<evidence type="ECO:0000313" key="1">
    <source>
        <dbReference type="EMBL" id="VDN88312.1"/>
    </source>
</evidence>
<organism evidence="3">
    <name type="scientific">Brugia pahangi</name>
    <name type="common">Filarial nematode worm</name>
    <dbReference type="NCBI Taxonomy" id="6280"/>
    <lineage>
        <taxon>Eukaryota</taxon>
        <taxon>Metazoa</taxon>
        <taxon>Ecdysozoa</taxon>
        <taxon>Nematoda</taxon>
        <taxon>Chromadorea</taxon>
        <taxon>Rhabditida</taxon>
        <taxon>Spirurina</taxon>
        <taxon>Spiruromorpha</taxon>
        <taxon>Filarioidea</taxon>
        <taxon>Onchocercidae</taxon>
        <taxon>Brugia</taxon>
    </lineage>
</organism>
<dbReference type="Proteomes" id="UP000278627">
    <property type="component" value="Unassembled WGS sequence"/>
</dbReference>
<sequence>NSGNASPTVAVQTDSVLAHWPLDPQKGLALPQQIIIPPSNGNIGADGRPQPQTYQINSEIRISYDQNGRSPISHEISALSKKVENEQQQFTPVYHQSRVCSFFFFFKYIFNFLSENKMKVCRSEIM</sequence>
<keyword evidence="2" id="KW-1185">Reference proteome</keyword>
<name>A0A0N4TG26_BRUPA</name>
<evidence type="ECO:0000313" key="3">
    <source>
        <dbReference type="WBParaSite" id="BPAG_0000716401-mRNA-1"/>
    </source>
</evidence>
<gene>
    <name evidence="1" type="ORF">BPAG_LOCUS7126</name>
</gene>
<dbReference type="WBParaSite" id="BPAG_0000716401-mRNA-1">
    <property type="protein sequence ID" value="BPAG_0000716401-mRNA-1"/>
    <property type="gene ID" value="BPAG_0000716401"/>
</dbReference>
<accession>A0A0N4TG26</accession>